<proteinExistence type="predicted"/>
<evidence type="ECO:0000256" key="1">
    <source>
        <dbReference type="SAM" id="MobiDB-lite"/>
    </source>
</evidence>
<keyword evidence="3" id="KW-1185">Reference proteome</keyword>
<reference evidence="2 3" key="1">
    <citation type="journal article" date="2019" name="Int. J. Syst. Evol. Microbiol.">
        <title>The Global Catalogue of Microorganisms (GCM) 10K type strain sequencing project: providing services to taxonomists for standard genome sequencing and annotation.</title>
        <authorList>
            <consortium name="The Broad Institute Genomics Platform"/>
            <consortium name="The Broad Institute Genome Sequencing Center for Infectious Disease"/>
            <person name="Wu L."/>
            <person name="Ma J."/>
        </authorList>
    </citation>
    <scope>NUCLEOTIDE SEQUENCE [LARGE SCALE GENOMIC DNA]</scope>
    <source>
        <strain evidence="2 3">JCM 11269</strain>
    </source>
</reference>
<protein>
    <submittedName>
        <fullName evidence="2">Uncharacterized protein</fullName>
    </submittedName>
</protein>
<evidence type="ECO:0000313" key="2">
    <source>
        <dbReference type="EMBL" id="GAA1015150.1"/>
    </source>
</evidence>
<feature type="region of interest" description="Disordered" evidence="1">
    <location>
        <begin position="28"/>
        <end position="82"/>
    </location>
</feature>
<gene>
    <name evidence="2" type="ORF">GCM10009564_46810</name>
</gene>
<name>A0ABN1T592_9ACTN</name>
<comment type="caution">
    <text evidence="2">The sequence shown here is derived from an EMBL/GenBank/DDBJ whole genome shotgun (WGS) entry which is preliminary data.</text>
</comment>
<dbReference type="EMBL" id="BAAAHU010000061">
    <property type="protein sequence ID" value="GAA1015150.1"/>
    <property type="molecule type" value="Genomic_DNA"/>
</dbReference>
<organism evidence="2 3">
    <name type="scientific">Streptomyces thermogriseus</name>
    <dbReference type="NCBI Taxonomy" id="75292"/>
    <lineage>
        <taxon>Bacteria</taxon>
        <taxon>Bacillati</taxon>
        <taxon>Actinomycetota</taxon>
        <taxon>Actinomycetes</taxon>
        <taxon>Kitasatosporales</taxon>
        <taxon>Streptomycetaceae</taxon>
        <taxon>Streptomyces</taxon>
    </lineage>
</organism>
<feature type="compositionally biased region" description="Low complexity" evidence="1">
    <location>
        <begin position="28"/>
        <end position="45"/>
    </location>
</feature>
<accession>A0ABN1T592</accession>
<feature type="compositionally biased region" description="Basic and acidic residues" evidence="1">
    <location>
        <begin position="67"/>
        <end position="82"/>
    </location>
</feature>
<dbReference type="Proteomes" id="UP001501072">
    <property type="component" value="Unassembled WGS sequence"/>
</dbReference>
<sequence length="82" mass="8800">MTRALERGWTTAPIWSCSAGAATAGDAPAENRAAAEARSTAAQAPARRKRLEAAVLEGDEDGGYDTGRPRERTDKKGTERRR</sequence>
<evidence type="ECO:0000313" key="3">
    <source>
        <dbReference type="Proteomes" id="UP001501072"/>
    </source>
</evidence>